<dbReference type="SUPFAM" id="SSF81383">
    <property type="entry name" value="F-box domain"/>
    <property type="match status" value="1"/>
</dbReference>
<dbReference type="GO" id="GO:0008270">
    <property type="term" value="F:zinc ion binding"/>
    <property type="evidence" value="ECO:0007669"/>
    <property type="project" value="InterPro"/>
</dbReference>
<evidence type="ECO:0000313" key="2">
    <source>
        <dbReference type="Proteomes" id="UP000187209"/>
    </source>
</evidence>
<proteinExistence type="predicted"/>
<reference evidence="1 2" key="1">
    <citation type="submission" date="2016-11" db="EMBL/GenBank/DDBJ databases">
        <title>The macronuclear genome of Stentor coeruleus: a giant cell with tiny introns.</title>
        <authorList>
            <person name="Slabodnick M."/>
            <person name="Ruby J.G."/>
            <person name="Reiff S.B."/>
            <person name="Swart E.C."/>
            <person name="Gosai S."/>
            <person name="Prabakaran S."/>
            <person name="Witkowska E."/>
            <person name="Larue G.E."/>
            <person name="Fisher S."/>
            <person name="Freeman R.M."/>
            <person name="Gunawardena J."/>
            <person name="Chu W."/>
            <person name="Stover N.A."/>
            <person name="Gregory B.D."/>
            <person name="Nowacki M."/>
            <person name="Derisi J."/>
            <person name="Roy S.W."/>
            <person name="Marshall W.F."/>
            <person name="Sood P."/>
        </authorList>
    </citation>
    <scope>NUCLEOTIDE SEQUENCE [LARGE SCALE GENOMIC DNA]</scope>
    <source>
        <strain evidence="1">WM001</strain>
    </source>
</reference>
<dbReference type="OrthoDB" id="321604at2759"/>
<dbReference type="Gene3D" id="3.30.1740.10">
    <property type="entry name" value="Zinc finger, PARP-type"/>
    <property type="match status" value="1"/>
</dbReference>
<dbReference type="AlphaFoldDB" id="A0A1R2CY96"/>
<dbReference type="Proteomes" id="UP000187209">
    <property type="component" value="Unassembled WGS sequence"/>
</dbReference>
<evidence type="ECO:0008006" key="3">
    <source>
        <dbReference type="Google" id="ProtNLM"/>
    </source>
</evidence>
<evidence type="ECO:0000313" key="1">
    <source>
        <dbReference type="EMBL" id="OMJ93968.1"/>
    </source>
</evidence>
<protein>
    <recommendedName>
        <fullName evidence="3">PARP-type domain-containing protein</fullName>
    </recommendedName>
</protein>
<name>A0A1R2CY96_9CILI</name>
<gene>
    <name evidence="1" type="ORF">SteCoe_3032</name>
</gene>
<comment type="caution">
    <text evidence="1">The sequence shown here is derived from an EMBL/GenBank/DDBJ whole genome shotgun (WGS) entry which is preliminary data.</text>
</comment>
<organism evidence="1 2">
    <name type="scientific">Stentor coeruleus</name>
    <dbReference type="NCBI Taxonomy" id="5963"/>
    <lineage>
        <taxon>Eukaryota</taxon>
        <taxon>Sar</taxon>
        <taxon>Alveolata</taxon>
        <taxon>Ciliophora</taxon>
        <taxon>Postciliodesmatophora</taxon>
        <taxon>Heterotrichea</taxon>
        <taxon>Heterotrichida</taxon>
        <taxon>Stentoridae</taxon>
        <taxon>Stentor</taxon>
    </lineage>
</organism>
<dbReference type="InterPro" id="IPR036957">
    <property type="entry name" value="Znf_PARP_sf"/>
</dbReference>
<sequence length="347" mass="41471">MMLNKFTVEECQRTKVSCTKCSISFKKQEMRVTIKKIMMSTEYYHLPCFTPRFNQYIIEKNITLKLNQENSKVFKDWLENWNSKFFPLDQITPEKMKATLMLQDKSLTTNSTRRRRMLIEVFLFLELNDIVKVLPFVSKEFYHTTWEPELWKCLIKRDFLEVVAESENWKHSYIKLYVSCCLECKEIPSEENFYRCPLIKRVLCNNCRKTDKYRLMCKSDIKSCFDIDAKILGLNFGQAFCNNQVVYRCHLLKAIEKFREKNKEAVLSKLYEELDENCKIVRDVKGINHCKMEKQFFGLNFSKPNWDERNEDKDYRAIYSFIRSGRGKINYNKIFSKNKGNASSLNS</sequence>
<dbReference type="EMBL" id="MPUH01000034">
    <property type="protein sequence ID" value="OMJ93968.1"/>
    <property type="molecule type" value="Genomic_DNA"/>
</dbReference>
<accession>A0A1R2CY96</accession>
<dbReference type="InterPro" id="IPR036047">
    <property type="entry name" value="F-box-like_dom_sf"/>
</dbReference>
<keyword evidence="2" id="KW-1185">Reference proteome</keyword>
<dbReference type="GO" id="GO:0003677">
    <property type="term" value="F:DNA binding"/>
    <property type="evidence" value="ECO:0007669"/>
    <property type="project" value="InterPro"/>
</dbReference>